<proteinExistence type="predicted"/>
<feature type="domain" description="HTH tetR-type" evidence="3">
    <location>
        <begin position="1"/>
        <end position="55"/>
    </location>
</feature>
<dbReference type="Pfam" id="PF00440">
    <property type="entry name" value="TetR_N"/>
    <property type="match status" value="1"/>
</dbReference>
<dbReference type="InterPro" id="IPR001647">
    <property type="entry name" value="HTH_TetR"/>
</dbReference>
<keyword evidence="1 2" id="KW-0238">DNA-binding</keyword>
<dbReference type="GO" id="GO:0003677">
    <property type="term" value="F:DNA binding"/>
    <property type="evidence" value="ECO:0007669"/>
    <property type="project" value="UniProtKB-UniRule"/>
</dbReference>
<dbReference type="SUPFAM" id="SSF46689">
    <property type="entry name" value="Homeodomain-like"/>
    <property type="match status" value="1"/>
</dbReference>
<dbReference type="Gene3D" id="1.10.10.60">
    <property type="entry name" value="Homeodomain-like"/>
    <property type="match status" value="1"/>
</dbReference>
<name>A0A1V2I0W6_9ACTN</name>
<evidence type="ECO:0000313" key="5">
    <source>
        <dbReference type="Proteomes" id="UP000188929"/>
    </source>
</evidence>
<feature type="DNA-binding region" description="H-T-H motif" evidence="2">
    <location>
        <begin position="18"/>
        <end position="37"/>
    </location>
</feature>
<protein>
    <submittedName>
        <fullName evidence="4">TetR family transcriptional regulator</fullName>
    </submittedName>
</protein>
<evidence type="ECO:0000256" key="1">
    <source>
        <dbReference type="ARBA" id="ARBA00023125"/>
    </source>
</evidence>
<dbReference type="STRING" id="1834516.BL253_33940"/>
<accession>A0A1V2I0W6</accession>
<dbReference type="Proteomes" id="UP000188929">
    <property type="component" value="Unassembled WGS sequence"/>
</dbReference>
<evidence type="ECO:0000256" key="2">
    <source>
        <dbReference type="PROSITE-ProRule" id="PRU00335"/>
    </source>
</evidence>
<dbReference type="Gene3D" id="1.10.357.10">
    <property type="entry name" value="Tetracycline Repressor, domain 2"/>
    <property type="match status" value="1"/>
</dbReference>
<comment type="caution">
    <text evidence="4">The sequence shown here is derived from an EMBL/GenBank/DDBJ whole genome shotgun (WGS) entry which is preliminary data.</text>
</comment>
<organism evidence="4 5">
    <name type="scientific">Pseudofrankia asymbiotica</name>
    <dbReference type="NCBI Taxonomy" id="1834516"/>
    <lineage>
        <taxon>Bacteria</taxon>
        <taxon>Bacillati</taxon>
        <taxon>Actinomycetota</taxon>
        <taxon>Actinomycetes</taxon>
        <taxon>Frankiales</taxon>
        <taxon>Frankiaceae</taxon>
        <taxon>Pseudofrankia</taxon>
    </lineage>
</organism>
<sequence length="217" mass="23142">MIDAALELSRDRGLDGWTIRDLAQALRVWPNTIAYHVGDREAILDAVVERVVAMMPNPPADLGWQDWFRAFLFPGRDIVGRYVGVARRLCRDGAAVPSAFPIMDRGIGLLAAAGFGDRAPLAYATLLNSAMLLVALDDDRALAGHGRADAATALRYATAPPGAGEGWATMQPWLRAWDADPDASRAALYRYTIECLLAGLEADLRAGAGQAGGADPG</sequence>
<dbReference type="SUPFAM" id="SSF48498">
    <property type="entry name" value="Tetracyclin repressor-like, C-terminal domain"/>
    <property type="match status" value="1"/>
</dbReference>
<dbReference type="InterPro" id="IPR009057">
    <property type="entry name" value="Homeodomain-like_sf"/>
</dbReference>
<keyword evidence="5" id="KW-1185">Reference proteome</keyword>
<dbReference type="AlphaFoldDB" id="A0A1V2I0W6"/>
<dbReference type="PROSITE" id="PS50977">
    <property type="entry name" value="HTH_TETR_2"/>
    <property type="match status" value="1"/>
</dbReference>
<dbReference type="EMBL" id="MOMC01000092">
    <property type="protein sequence ID" value="ONH23087.1"/>
    <property type="molecule type" value="Genomic_DNA"/>
</dbReference>
<evidence type="ECO:0000259" key="3">
    <source>
        <dbReference type="PROSITE" id="PS50977"/>
    </source>
</evidence>
<evidence type="ECO:0000313" key="4">
    <source>
        <dbReference type="EMBL" id="ONH23087.1"/>
    </source>
</evidence>
<dbReference type="InterPro" id="IPR036271">
    <property type="entry name" value="Tet_transcr_reg_TetR-rel_C_sf"/>
</dbReference>
<reference evidence="5" key="1">
    <citation type="submission" date="2016-10" db="EMBL/GenBank/DDBJ databases">
        <title>Frankia sp. NRRL B-16386 Genome sequencing.</title>
        <authorList>
            <person name="Ghodhbane-Gtari F."/>
            <person name="Swanson E."/>
            <person name="Gueddou A."/>
            <person name="Hezbri K."/>
            <person name="Ktari K."/>
            <person name="Nouioui I."/>
            <person name="Morris K."/>
            <person name="Simpson S."/>
            <person name="Abebe-Akele F."/>
            <person name="Thomas K."/>
            <person name="Gtari M."/>
            <person name="Tisa L.S."/>
        </authorList>
    </citation>
    <scope>NUCLEOTIDE SEQUENCE [LARGE SCALE GENOMIC DNA]</scope>
    <source>
        <strain evidence="5">NRRL B-16386</strain>
    </source>
</reference>
<gene>
    <name evidence="4" type="ORF">BL253_33940</name>
</gene>